<dbReference type="AlphaFoldDB" id="A0A829GXV5"/>
<evidence type="ECO:0000313" key="1">
    <source>
        <dbReference type="EMBL" id="EPC65861.1"/>
    </source>
</evidence>
<dbReference type="EMBL" id="ANKB01000013">
    <property type="protein sequence ID" value="EPC65861.1"/>
    <property type="molecule type" value="Genomic_DNA"/>
</dbReference>
<organism evidence="1 2">
    <name type="scientific">Lacticaseibacillus paracasei subsp. tolerans Lpl14</name>
    <dbReference type="NCBI Taxonomy" id="1256229"/>
    <lineage>
        <taxon>Bacteria</taxon>
        <taxon>Bacillati</taxon>
        <taxon>Bacillota</taxon>
        <taxon>Bacilli</taxon>
        <taxon>Lactobacillales</taxon>
        <taxon>Lactobacillaceae</taxon>
        <taxon>Lacticaseibacillus</taxon>
    </lineage>
</organism>
<gene>
    <name evidence="1" type="ORF">Lpl14_05266</name>
</gene>
<dbReference type="NCBIfam" id="NF040509">
    <property type="entry name" value="Lacto_palin_RPT"/>
    <property type="match status" value="1"/>
</dbReference>
<accession>A0A829GXV5</accession>
<dbReference type="AntiFam" id="ANF00266">
    <property type="entry name" value="DNA repeat translations related to WP_020751851.1"/>
</dbReference>
<proteinExistence type="predicted"/>
<protein>
    <recommendedName>
        <fullName evidence="3">Alpha-galactosidase</fullName>
    </recommendedName>
</protein>
<evidence type="ECO:0000313" key="2">
    <source>
        <dbReference type="Proteomes" id="UP000014285"/>
    </source>
</evidence>
<reference evidence="1 2" key="1">
    <citation type="journal article" date="2013" name="PLoS ONE">
        <title>Lactobacillus paracasei comparative genomics: towards species pan-genome definition and exploitation of diversity.</title>
        <authorList>
            <person name="Smokvina T."/>
            <person name="Wels M."/>
            <person name="Polka J."/>
            <person name="Chervaux C."/>
            <person name="Brisse S."/>
            <person name="Boekhorst J."/>
            <person name="van Hylckama Vlieg J.E."/>
            <person name="Siezen R.J."/>
        </authorList>
    </citation>
    <scope>NUCLEOTIDE SEQUENCE [LARGE SCALE GENOMIC DNA]</scope>
    <source>
        <strain evidence="1 2">Lpl14</strain>
    </source>
</reference>
<dbReference type="Proteomes" id="UP000014285">
    <property type="component" value="Unassembled WGS sequence"/>
</dbReference>
<name>A0A829GXV5_LACPA</name>
<comment type="caution">
    <text evidence="1">The sequence shown here is derived from an EMBL/GenBank/DDBJ whole genome shotgun (WGS) entry which is preliminary data.</text>
</comment>
<evidence type="ECO:0008006" key="3">
    <source>
        <dbReference type="Google" id="ProtNLM"/>
    </source>
</evidence>
<sequence>MRLQAQKPACKDLGGNDQNLAITAKTAYTPVSNCASARFNL</sequence>